<evidence type="ECO:0000313" key="2">
    <source>
        <dbReference type="Proteomes" id="UP000076154"/>
    </source>
</evidence>
<name>A0A369K770_HYPMA</name>
<dbReference type="Proteomes" id="UP000076154">
    <property type="component" value="Unassembled WGS sequence"/>
</dbReference>
<protein>
    <submittedName>
        <fullName evidence="1">Uncharacterized protein</fullName>
    </submittedName>
</protein>
<keyword evidence="2" id="KW-1185">Reference proteome</keyword>
<sequence>MESDNDNSVLGKQLKVINYRLPVIVSTYLSNARKFSSSASKEELGNHRYWGRYHLREFLARLFDKEFPLATSGDYTLLHDILNSRSGLQSLMKTECINPPYSVDEWYIMASLICAESPDLVHGTVMDIYTPLLPMASTICGIHEDVLGVKS</sequence>
<accession>A0A369K770</accession>
<reference evidence="1" key="1">
    <citation type="submission" date="2018-04" db="EMBL/GenBank/DDBJ databases">
        <title>Whole genome sequencing of Hypsizygus marmoreus.</title>
        <authorList>
            <person name="Choi I.-G."/>
            <person name="Min B."/>
            <person name="Kim J.-G."/>
            <person name="Kim S."/>
            <person name="Oh Y.-L."/>
            <person name="Kong W.-S."/>
            <person name="Park H."/>
            <person name="Jeong J."/>
            <person name="Song E.-S."/>
        </authorList>
    </citation>
    <scope>NUCLEOTIDE SEQUENCE [LARGE SCALE GENOMIC DNA]</scope>
    <source>
        <strain evidence="1">51987-8</strain>
    </source>
</reference>
<evidence type="ECO:0000313" key="1">
    <source>
        <dbReference type="EMBL" id="RDB29748.1"/>
    </source>
</evidence>
<dbReference type="EMBL" id="LUEZ02000009">
    <property type="protein sequence ID" value="RDB29748.1"/>
    <property type="molecule type" value="Genomic_DNA"/>
</dbReference>
<organism evidence="1 2">
    <name type="scientific">Hypsizygus marmoreus</name>
    <name type="common">White beech mushroom</name>
    <name type="synonym">Agaricus marmoreus</name>
    <dbReference type="NCBI Taxonomy" id="39966"/>
    <lineage>
        <taxon>Eukaryota</taxon>
        <taxon>Fungi</taxon>
        <taxon>Dikarya</taxon>
        <taxon>Basidiomycota</taxon>
        <taxon>Agaricomycotina</taxon>
        <taxon>Agaricomycetes</taxon>
        <taxon>Agaricomycetidae</taxon>
        <taxon>Agaricales</taxon>
        <taxon>Tricholomatineae</taxon>
        <taxon>Lyophyllaceae</taxon>
        <taxon>Hypsizygus</taxon>
    </lineage>
</organism>
<gene>
    <name evidence="1" type="ORF">Hypma_013862</name>
</gene>
<proteinExistence type="predicted"/>
<comment type="caution">
    <text evidence="1">The sequence shown here is derived from an EMBL/GenBank/DDBJ whole genome shotgun (WGS) entry which is preliminary data.</text>
</comment>
<dbReference type="InParanoid" id="A0A369K770"/>
<dbReference type="AlphaFoldDB" id="A0A369K770"/>